<evidence type="ECO:0000313" key="4">
    <source>
        <dbReference type="EMBL" id="RMI45952.1"/>
    </source>
</evidence>
<evidence type="ECO:0000256" key="1">
    <source>
        <dbReference type="ARBA" id="ARBA00001946"/>
    </source>
</evidence>
<dbReference type="SUPFAM" id="SSF56784">
    <property type="entry name" value="HAD-like"/>
    <property type="match status" value="1"/>
</dbReference>
<proteinExistence type="predicted"/>
<dbReference type="PANTHER" id="PTHR46470:SF4">
    <property type="entry name" value="5-AMINO-6-(5-PHOSPHO-D-RIBITYLAMINO)URACIL PHOSPHATASE YIGB"/>
    <property type="match status" value="1"/>
</dbReference>
<dbReference type="Pfam" id="PF00702">
    <property type="entry name" value="Hydrolase"/>
    <property type="match status" value="1"/>
</dbReference>
<dbReference type="GO" id="GO:0044281">
    <property type="term" value="P:small molecule metabolic process"/>
    <property type="evidence" value="ECO:0007669"/>
    <property type="project" value="UniProtKB-ARBA"/>
</dbReference>
<dbReference type="Gene3D" id="1.20.120.710">
    <property type="entry name" value="Haloacid dehalogenase hydrolase-like domain"/>
    <property type="match status" value="1"/>
</dbReference>
<dbReference type="Gene3D" id="3.40.50.1000">
    <property type="entry name" value="HAD superfamily/HAD-like"/>
    <property type="match status" value="1"/>
</dbReference>
<keyword evidence="3" id="KW-0460">Magnesium</keyword>
<dbReference type="InterPro" id="IPR036412">
    <property type="entry name" value="HAD-like_sf"/>
</dbReference>
<sequence length="241" mass="25054">MGTSIAAVLFDLDGTLLDHDTAAVRAATECWPDADAAFVERRWTELTDAFVLRMVQGELTQTEQRRGRAIALAGELGHPGWDDATADAWLAGYRVRYKAHWTAYPDVGPAFEELAARGLRFGIVTNGDGAAQRAKLEHIGVLSHVADCVIASQEAGVAKPDAAIFAAACARLGQAPGAVLHVGDRLDTDARGAAAAGLTGVWLDRADTGTGSGTGTGIGSAVGVPRVVSLAELAALVDARR</sequence>
<comment type="caution">
    <text evidence="4">The sequence shown here is derived from an EMBL/GenBank/DDBJ whole genome shotgun (WGS) entry which is preliminary data.</text>
</comment>
<dbReference type="InterPro" id="IPR006439">
    <property type="entry name" value="HAD-SF_hydro_IA"/>
</dbReference>
<accession>A0A3M2M8Y4</accession>
<dbReference type="EMBL" id="RFFG01000011">
    <property type="protein sequence ID" value="RMI45952.1"/>
    <property type="molecule type" value="Genomic_DNA"/>
</dbReference>
<evidence type="ECO:0000256" key="3">
    <source>
        <dbReference type="ARBA" id="ARBA00022842"/>
    </source>
</evidence>
<dbReference type="PRINTS" id="PR00413">
    <property type="entry name" value="HADHALOGNASE"/>
</dbReference>
<protein>
    <submittedName>
        <fullName evidence="4">HAD family hydrolase</fullName>
    </submittedName>
</protein>
<dbReference type="RefSeq" id="WP_122193785.1">
    <property type="nucleotide sequence ID" value="NZ_JBHSKC010000010.1"/>
</dbReference>
<organism evidence="4 5">
    <name type="scientific">Actinomadura harenae</name>
    <dbReference type="NCBI Taxonomy" id="2483351"/>
    <lineage>
        <taxon>Bacteria</taxon>
        <taxon>Bacillati</taxon>
        <taxon>Actinomycetota</taxon>
        <taxon>Actinomycetes</taxon>
        <taxon>Streptosporangiales</taxon>
        <taxon>Thermomonosporaceae</taxon>
        <taxon>Actinomadura</taxon>
    </lineage>
</organism>
<keyword evidence="5" id="KW-1185">Reference proteome</keyword>
<dbReference type="SFLD" id="SFLDG01129">
    <property type="entry name" value="C1.5:_HAD__Beta-PGM__Phosphata"/>
    <property type="match status" value="1"/>
</dbReference>
<dbReference type="Proteomes" id="UP000282674">
    <property type="component" value="Unassembled WGS sequence"/>
</dbReference>
<dbReference type="SFLD" id="SFLDS00003">
    <property type="entry name" value="Haloacid_Dehalogenase"/>
    <property type="match status" value="1"/>
</dbReference>
<name>A0A3M2M8Y4_9ACTN</name>
<evidence type="ECO:0000313" key="5">
    <source>
        <dbReference type="Proteomes" id="UP000282674"/>
    </source>
</evidence>
<dbReference type="PANTHER" id="PTHR46470">
    <property type="entry name" value="N-ACYLNEURAMINATE-9-PHOSPHATASE"/>
    <property type="match status" value="1"/>
</dbReference>
<comment type="cofactor">
    <cofactor evidence="1">
        <name>Mg(2+)</name>
        <dbReference type="ChEBI" id="CHEBI:18420"/>
    </cofactor>
</comment>
<reference evidence="4 5" key="1">
    <citation type="submission" date="2018-10" db="EMBL/GenBank/DDBJ databases">
        <title>Isolation from soil.</title>
        <authorList>
            <person name="Hu J."/>
        </authorList>
    </citation>
    <scope>NUCLEOTIDE SEQUENCE [LARGE SCALE GENOMIC DNA]</scope>
    <source>
        <strain evidence="4 5">NEAU-Ht49</strain>
    </source>
</reference>
<dbReference type="GO" id="GO:0016787">
    <property type="term" value="F:hydrolase activity"/>
    <property type="evidence" value="ECO:0007669"/>
    <property type="project" value="UniProtKB-KW"/>
</dbReference>
<dbReference type="InterPro" id="IPR051400">
    <property type="entry name" value="HAD-like_hydrolase"/>
</dbReference>
<dbReference type="AlphaFoldDB" id="A0A3M2M8Y4"/>
<dbReference type="InterPro" id="IPR023214">
    <property type="entry name" value="HAD_sf"/>
</dbReference>
<keyword evidence="2 4" id="KW-0378">Hydrolase</keyword>
<evidence type="ECO:0000256" key="2">
    <source>
        <dbReference type="ARBA" id="ARBA00022801"/>
    </source>
</evidence>
<gene>
    <name evidence="4" type="ORF">EBO15_08560</name>
</gene>
<dbReference type="OrthoDB" id="3680851at2"/>
<dbReference type="NCBIfam" id="TIGR01549">
    <property type="entry name" value="HAD-SF-IA-v1"/>
    <property type="match status" value="1"/>
</dbReference>